<reference evidence="1 2" key="1">
    <citation type="submission" date="2014-04" db="EMBL/GenBank/DDBJ databases">
        <authorList>
            <consortium name="DOE Joint Genome Institute"/>
            <person name="Kuo A."/>
            <person name="Gay G."/>
            <person name="Dore J."/>
            <person name="Kohler A."/>
            <person name="Nagy L.G."/>
            <person name="Floudas D."/>
            <person name="Copeland A."/>
            <person name="Barry K.W."/>
            <person name="Cichocki N."/>
            <person name="Veneault-Fourrey C."/>
            <person name="LaButti K."/>
            <person name="Lindquist E.A."/>
            <person name="Lipzen A."/>
            <person name="Lundell T."/>
            <person name="Morin E."/>
            <person name="Murat C."/>
            <person name="Sun H."/>
            <person name="Tunlid A."/>
            <person name="Henrissat B."/>
            <person name="Grigoriev I.V."/>
            <person name="Hibbett D.S."/>
            <person name="Martin F."/>
            <person name="Nordberg H.P."/>
            <person name="Cantor M.N."/>
            <person name="Hua S.X."/>
        </authorList>
    </citation>
    <scope>NUCLEOTIDE SEQUENCE [LARGE SCALE GENOMIC DNA]</scope>
    <source>
        <strain evidence="2">h7</strain>
    </source>
</reference>
<proteinExistence type="predicted"/>
<organism evidence="1 2">
    <name type="scientific">Hebeloma cylindrosporum</name>
    <dbReference type="NCBI Taxonomy" id="76867"/>
    <lineage>
        <taxon>Eukaryota</taxon>
        <taxon>Fungi</taxon>
        <taxon>Dikarya</taxon>
        <taxon>Basidiomycota</taxon>
        <taxon>Agaricomycotina</taxon>
        <taxon>Agaricomycetes</taxon>
        <taxon>Agaricomycetidae</taxon>
        <taxon>Agaricales</taxon>
        <taxon>Agaricineae</taxon>
        <taxon>Hymenogastraceae</taxon>
        <taxon>Hebeloma</taxon>
    </lineage>
</organism>
<dbReference type="HOGENOM" id="CLU_1992913_0_0_1"/>
<evidence type="ECO:0000313" key="2">
    <source>
        <dbReference type="Proteomes" id="UP000053424"/>
    </source>
</evidence>
<protein>
    <submittedName>
        <fullName evidence="1">Uncharacterized protein</fullName>
    </submittedName>
</protein>
<name>A0A0C3C3V3_HEBCY</name>
<dbReference type="Proteomes" id="UP000053424">
    <property type="component" value="Unassembled WGS sequence"/>
</dbReference>
<accession>A0A0C3C3V3</accession>
<dbReference type="AlphaFoldDB" id="A0A0C3C3V3"/>
<keyword evidence="2" id="KW-1185">Reference proteome</keyword>
<gene>
    <name evidence="1" type="ORF">M413DRAFT_383687</name>
</gene>
<dbReference type="EMBL" id="KN831775">
    <property type="protein sequence ID" value="KIM43560.1"/>
    <property type="molecule type" value="Genomic_DNA"/>
</dbReference>
<sequence>MKGSGRSALLRAEAPIQTSMNLPPSFKETSKCSKCVSHTMSIASASYHPDPISKCNLNHNHEECTAKRPRQASWLFIGIACIGPPKLNVRMAKRRVTFVPRQRWLGTNGAKSFAFHYFTIDSTDT</sequence>
<reference evidence="2" key="2">
    <citation type="submission" date="2015-01" db="EMBL/GenBank/DDBJ databases">
        <title>Evolutionary Origins and Diversification of the Mycorrhizal Mutualists.</title>
        <authorList>
            <consortium name="DOE Joint Genome Institute"/>
            <consortium name="Mycorrhizal Genomics Consortium"/>
            <person name="Kohler A."/>
            <person name="Kuo A."/>
            <person name="Nagy L.G."/>
            <person name="Floudas D."/>
            <person name="Copeland A."/>
            <person name="Barry K.W."/>
            <person name="Cichocki N."/>
            <person name="Veneault-Fourrey C."/>
            <person name="LaButti K."/>
            <person name="Lindquist E.A."/>
            <person name="Lipzen A."/>
            <person name="Lundell T."/>
            <person name="Morin E."/>
            <person name="Murat C."/>
            <person name="Riley R."/>
            <person name="Ohm R."/>
            <person name="Sun H."/>
            <person name="Tunlid A."/>
            <person name="Henrissat B."/>
            <person name="Grigoriev I.V."/>
            <person name="Hibbett D.S."/>
            <person name="Martin F."/>
        </authorList>
    </citation>
    <scope>NUCLEOTIDE SEQUENCE [LARGE SCALE GENOMIC DNA]</scope>
    <source>
        <strain evidence="2">h7</strain>
    </source>
</reference>
<evidence type="ECO:0000313" key="1">
    <source>
        <dbReference type="EMBL" id="KIM43560.1"/>
    </source>
</evidence>